<dbReference type="KEGG" id="sinu:IMZ28_05950"/>
<sequence length="133" mass="16011">MRMVLAAMLLSSLLFCDHDAYEYNEEGRKSVHMPYDMHYLDLSSRQQKEIRHLLASSREKRKNLHKRTEALERSLSALFDQKYFDKQAFIERQLQLKKEALQIEADLLEGIHSILTEKQRKKFVHYLKEWEID</sequence>
<evidence type="ECO:0000313" key="1">
    <source>
        <dbReference type="EMBL" id="QOR61009.1"/>
    </source>
</evidence>
<keyword evidence="2" id="KW-1185">Reference proteome</keyword>
<dbReference type="AlphaFoldDB" id="A0A7M1S2N8"/>
<dbReference type="GO" id="GO:0042597">
    <property type="term" value="C:periplasmic space"/>
    <property type="evidence" value="ECO:0007669"/>
    <property type="project" value="InterPro"/>
</dbReference>
<dbReference type="Proteomes" id="UP000595074">
    <property type="component" value="Chromosome"/>
</dbReference>
<dbReference type="Pfam" id="PF07813">
    <property type="entry name" value="LTXXQ"/>
    <property type="match status" value="1"/>
</dbReference>
<name>A0A7M1S2N8_9BACT</name>
<dbReference type="InterPro" id="IPR012899">
    <property type="entry name" value="LTXXQ"/>
</dbReference>
<dbReference type="RefSeq" id="WP_197547680.1">
    <property type="nucleotide sequence ID" value="NZ_CP063164.1"/>
</dbReference>
<evidence type="ECO:0000313" key="2">
    <source>
        <dbReference type="Proteomes" id="UP000595074"/>
    </source>
</evidence>
<accession>A0A7M1S2N8</accession>
<reference evidence="1 2" key="1">
    <citation type="submission" date="2020-10" db="EMBL/GenBank/DDBJ databases">
        <title>The genome of sulfurovum sp.</title>
        <authorList>
            <person name="Xie S."/>
            <person name="Shao Z."/>
            <person name="Jiang L."/>
        </authorList>
    </citation>
    <scope>NUCLEOTIDE SEQUENCE [LARGE SCALE GENOMIC DNA]</scope>
    <source>
        <strain evidence="1 2">ST-419</strain>
    </source>
</reference>
<dbReference type="EMBL" id="CP063164">
    <property type="protein sequence ID" value="QOR61009.1"/>
    <property type="molecule type" value="Genomic_DNA"/>
</dbReference>
<proteinExistence type="predicted"/>
<organism evidence="1 2">
    <name type="scientific">Sulfurovum indicum</name>
    <dbReference type="NCBI Taxonomy" id="2779528"/>
    <lineage>
        <taxon>Bacteria</taxon>
        <taxon>Pseudomonadati</taxon>
        <taxon>Campylobacterota</taxon>
        <taxon>Epsilonproteobacteria</taxon>
        <taxon>Campylobacterales</taxon>
        <taxon>Sulfurovaceae</taxon>
        <taxon>Sulfurovum</taxon>
    </lineage>
</organism>
<protein>
    <submittedName>
        <fullName evidence="1">Spy/CpxP family protein refolding chaperone</fullName>
    </submittedName>
</protein>
<dbReference type="Gene3D" id="1.20.120.1490">
    <property type="match status" value="1"/>
</dbReference>
<gene>
    <name evidence="1" type="ORF">IMZ28_05950</name>
</gene>